<dbReference type="PATRIC" id="fig|1365253.3.peg.3824"/>
<evidence type="ECO:0008006" key="3">
    <source>
        <dbReference type="Google" id="ProtNLM"/>
    </source>
</evidence>
<protein>
    <recommendedName>
        <fullName evidence="3">YecA family protein</fullName>
    </recommendedName>
</protein>
<reference evidence="1 2" key="1">
    <citation type="submission" date="2013-07" db="EMBL/GenBank/DDBJ databases">
        <title>Comparative Genomic and Metabolomic Analysis of Twelve Strains of Pseudoalteromonas luteoviolacea.</title>
        <authorList>
            <person name="Vynne N.G."/>
            <person name="Mansson M."/>
            <person name="Gram L."/>
        </authorList>
    </citation>
    <scope>NUCLEOTIDE SEQUENCE [LARGE SCALE GENOMIC DNA]</scope>
    <source>
        <strain evidence="1 2">NCIMB 1942</strain>
    </source>
</reference>
<accession>A0A166ZXR5</accession>
<name>A0A166ZXR5_9GAMM</name>
<dbReference type="SUPFAM" id="SSF101327">
    <property type="entry name" value="YgfB-like"/>
    <property type="match status" value="1"/>
</dbReference>
<dbReference type="NCBIfam" id="TIGR02292">
    <property type="entry name" value="ygfB_yecA"/>
    <property type="match status" value="1"/>
</dbReference>
<comment type="caution">
    <text evidence="1">The sequence shown here is derived from an EMBL/GenBank/DDBJ whole genome shotgun (WGS) entry which is preliminary data.</text>
</comment>
<dbReference type="InterPro" id="IPR036255">
    <property type="entry name" value="YgfB-like_sf"/>
</dbReference>
<evidence type="ECO:0000313" key="1">
    <source>
        <dbReference type="EMBL" id="KZN44776.1"/>
    </source>
</evidence>
<organism evidence="1 2">
    <name type="scientific">Pseudoalteromonas luteoviolacea NCIMB 1942</name>
    <dbReference type="NCBI Taxonomy" id="1365253"/>
    <lineage>
        <taxon>Bacteria</taxon>
        <taxon>Pseudomonadati</taxon>
        <taxon>Pseudomonadota</taxon>
        <taxon>Gammaproteobacteria</taxon>
        <taxon>Alteromonadales</taxon>
        <taxon>Pseudoalteromonadaceae</taxon>
        <taxon>Pseudoalteromonas</taxon>
    </lineage>
</organism>
<dbReference type="AlphaFoldDB" id="A0A166ZXR5"/>
<dbReference type="Proteomes" id="UP000076587">
    <property type="component" value="Unassembled WGS sequence"/>
</dbReference>
<sequence>MEFDFKPEQQVLLSDYLGSRSNGSEAMTLDGVKGFLFAVVCSPDGIEPEQWLSEVTTGDEHVTEEVVFAFLALHHHISEQVFSSGFKLPFDESAPWIVMHQWSLGFLRGSQGYLSTLSQAEISEEHKEALISTTELLGFFSLEQEQVETYCKTTGIELDEFCKAQYELAAQVAPAFAELIEQVAMASGLYEEQG</sequence>
<dbReference type="Pfam" id="PF03695">
    <property type="entry name" value="UPF0149"/>
    <property type="match status" value="1"/>
</dbReference>
<proteinExistence type="predicted"/>
<dbReference type="InterPro" id="IPR011978">
    <property type="entry name" value="YgfB-like"/>
</dbReference>
<evidence type="ECO:0000313" key="2">
    <source>
        <dbReference type="Proteomes" id="UP000076587"/>
    </source>
</evidence>
<dbReference type="Gene3D" id="1.20.120.740">
    <property type="entry name" value="YgfB uncharacterised protein family UPF0149, PF03695"/>
    <property type="match status" value="1"/>
</dbReference>
<gene>
    <name evidence="1" type="ORF">N482_15490</name>
</gene>
<dbReference type="EMBL" id="AUXT01000186">
    <property type="protein sequence ID" value="KZN44776.1"/>
    <property type="molecule type" value="Genomic_DNA"/>
</dbReference>